<feature type="chain" id="PRO_5034211006" description="Immunoglobulin domain-containing protein" evidence="6">
    <location>
        <begin position="17"/>
        <end position="196"/>
    </location>
</feature>
<dbReference type="InterPro" id="IPR036179">
    <property type="entry name" value="Ig-like_dom_sf"/>
</dbReference>
<dbReference type="Gene3D" id="2.60.40.10">
    <property type="entry name" value="Immunoglobulins"/>
    <property type="match status" value="1"/>
</dbReference>
<evidence type="ECO:0000313" key="9">
    <source>
        <dbReference type="Proteomes" id="UP000694393"/>
    </source>
</evidence>
<evidence type="ECO:0000259" key="7">
    <source>
        <dbReference type="SMART" id="SM00409"/>
    </source>
</evidence>
<dbReference type="GO" id="GO:0005886">
    <property type="term" value="C:plasma membrane"/>
    <property type="evidence" value="ECO:0007669"/>
    <property type="project" value="TreeGrafter"/>
</dbReference>
<comment type="subcellular location">
    <subcellularLocation>
        <location evidence="1">Membrane</location>
        <topology evidence="1">Single-pass membrane protein</topology>
    </subcellularLocation>
</comment>
<dbReference type="SUPFAM" id="SSF48726">
    <property type="entry name" value="Immunoglobulin"/>
    <property type="match status" value="1"/>
</dbReference>
<protein>
    <recommendedName>
        <fullName evidence="7">Immunoglobulin domain-containing protein</fullName>
    </recommendedName>
</protein>
<dbReference type="Proteomes" id="UP000694393">
    <property type="component" value="Unplaced"/>
</dbReference>
<evidence type="ECO:0000313" key="8">
    <source>
        <dbReference type="Ensembl" id="ENSPCEP00000013381.1"/>
    </source>
</evidence>
<reference evidence="8" key="1">
    <citation type="submission" date="2025-08" db="UniProtKB">
        <authorList>
            <consortium name="Ensembl"/>
        </authorList>
    </citation>
    <scope>IDENTIFICATION</scope>
</reference>
<dbReference type="GO" id="GO:0007155">
    <property type="term" value="P:cell adhesion"/>
    <property type="evidence" value="ECO:0007669"/>
    <property type="project" value="TreeGrafter"/>
</dbReference>
<organism evidence="8 9">
    <name type="scientific">Pelusios castaneus</name>
    <name type="common">West African mud turtle</name>
    <dbReference type="NCBI Taxonomy" id="367368"/>
    <lineage>
        <taxon>Eukaryota</taxon>
        <taxon>Metazoa</taxon>
        <taxon>Chordata</taxon>
        <taxon>Craniata</taxon>
        <taxon>Vertebrata</taxon>
        <taxon>Euteleostomi</taxon>
        <taxon>Archelosauria</taxon>
        <taxon>Testudinata</taxon>
        <taxon>Testudines</taxon>
        <taxon>Pleurodira</taxon>
        <taxon>Pelomedusidae</taxon>
        <taxon>Pelusios</taxon>
    </lineage>
</organism>
<evidence type="ECO:0000256" key="4">
    <source>
        <dbReference type="ARBA" id="ARBA00023136"/>
    </source>
</evidence>
<dbReference type="InterPro" id="IPR003599">
    <property type="entry name" value="Ig_sub"/>
</dbReference>
<dbReference type="InterPro" id="IPR051036">
    <property type="entry name" value="SIGLEC"/>
</dbReference>
<dbReference type="GO" id="GO:0033691">
    <property type="term" value="F:sialic acid binding"/>
    <property type="evidence" value="ECO:0007669"/>
    <property type="project" value="TreeGrafter"/>
</dbReference>
<dbReference type="Pfam" id="PF07686">
    <property type="entry name" value="V-set"/>
    <property type="match status" value="1"/>
</dbReference>
<proteinExistence type="predicted"/>
<evidence type="ECO:0000256" key="5">
    <source>
        <dbReference type="SAM" id="MobiDB-lite"/>
    </source>
</evidence>
<evidence type="ECO:0000256" key="6">
    <source>
        <dbReference type="SAM" id="SignalP"/>
    </source>
</evidence>
<dbReference type="InterPro" id="IPR013783">
    <property type="entry name" value="Ig-like_fold"/>
</dbReference>
<accession>A0A8C8S2J9</accession>
<keyword evidence="6" id="KW-0732">Signal</keyword>
<dbReference type="PANTHER" id="PTHR12035:SF125">
    <property type="entry name" value="SIALIC ACID-BINDING IG-LIKE LECTIN 5"/>
    <property type="match status" value="1"/>
</dbReference>
<dbReference type="InterPro" id="IPR013106">
    <property type="entry name" value="Ig_V-set"/>
</dbReference>
<evidence type="ECO:0000256" key="1">
    <source>
        <dbReference type="ARBA" id="ARBA00004167"/>
    </source>
</evidence>
<dbReference type="Ensembl" id="ENSPCET00000013872.1">
    <property type="protein sequence ID" value="ENSPCEP00000013381.1"/>
    <property type="gene ID" value="ENSPCEG00000010638.1"/>
</dbReference>
<keyword evidence="2" id="KW-0812">Transmembrane</keyword>
<feature type="domain" description="Immunoglobulin" evidence="7">
    <location>
        <begin position="32"/>
        <end position="144"/>
    </location>
</feature>
<sequence length="196" mass="22427">MLRALILALLWRGKWCFSPRSGEGQRLPSTGPETVSVQEGLCVLVPCTFTYRDDTTYSYWDPKPQLHGHWFKDPADVNWDRPVASSDPASVVSEETRGRFRLVGDVARGDCSLQINNARRTDVGRYFFRVERGRFKYSYRLYSYILPRISVQSEWSHVRLSSQPPSQPCLGPDRGQPWRGRPVPHGISLPRGSRTC</sequence>
<evidence type="ECO:0000256" key="2">
    <source>
        <dbReference type="ARBA" id="ARBA00022692"/>
    </source>
</evidence>
<reference evidence="8" key="2">
    <citation type="submission" date="2025-09" db="UniProtKB">
        <authorList>
            <consortium name="Ensembl"/>
        </authorList>
    </citation>
    <scope>IDENTIFICATION</scope>
</reference>
<keyword evidence="4" id="KW-0472">Membrane</keyword>
<keyword evidence="9" id="KW-1185">Reference proteome</keyword>
<feature type="region of interest" description="Disordered" evidence="5">
    <location>
        <begin position="162"/>
        <end position="196"/>
    </location>
</feature>
<dbReference type="SMART" id="SM00409">
    <property type="entry name" value="IG"/>
    <property type="match status" value="1"/>
</dbReference>
<dbReference type="AlphaFoldDB" id="A0A8C8S2J9"/>
<dbReference type="PANTHER" id="PTHR12035">
    <property type="entry name" value="SIALIC ACID BINDING IMMUNOGLOBULIN-LIKE LECTIN"/>
    <property type="match status" value="1"/>
</dbReference>
<feature type="signal peptide" evidence="6">
    <location>
        <begin position="1"/>
        <end position="16"/>
    </location>
</feature>
<evidence type="ECO:0000256" key="3">
    <source>
        <dbReference type="ARBA" id="ARBA00022989"/>
    </source>
</evidence>
<name>A0A8C8S2J9_9SAUR</name>
<keyword evidence="3" id="KW-1133">Transmembrane helix</keyword>